<evidence type="ECO:0000313" key="1">
    <source>
        <dbReference type="EMBL" id="GDY32254.1"/>
    </source>
</evidence>
<dbReference type="EMBL" id="BJFL01000022">
    <property type="protein sequence ID" value="GDY32254.1"/>
    <property type="molecule type" value="Genomic_DNA"/>
</dbReference>
<keyword evidence="2" id="KW-1185">Reference proteome</keyword>
<comment type="caution">
    <text evidence="1">The sequence shown here is derived from an EMBL/GenBank/DDBJ whole genome shotgun (WGS) entry which is preliminary data.</text>
</comment>
<accession>A0A4D4J9L6</accession>
<gene>
    <name evidence="1" type="ORF">GTS_38870</name>
</gene>
<dbReference type="Proteomes" id="UP000298860">
    <property type="component" value="Unassembled WGS sequence"/>
</dbReference>
<dbReference type="RefSeq" id="WP_137815283.1">
    <property type="nucleotide sequence ID" value="NZ_BJFL01000022.1"/>
</dbReference>
<dbReference type="AlphaFoldDB" id="A0A4D4J9L6"/>
<dbReference type="PROSITE" id="PS51257">
    <property type="entry name" value="PROKAR_LIPOPROTEIN"/>
    <property type="match status" value="1"/>
</dbReference>
<name>A0A4D4J9L6_9PSEU</name>
<proteinExistence type="predicted"/>
<evidence type="ECO:0008006" key="3">
    <source>
        <dbReference type="Google" id="ProtNLM"/>
    </source>
</evidence>
<sequence length="389" mass="43319">MASRTAIGVAAAAGAACAFAGYRRRHLRFGATGFEQRQPMPGDDLVPLPHFRATRAVSIGARPEEVYPWIVKSGRGPGGLAEHGGLAGVPPGADPIPELRRVRVGELVPASKATIEHAALRVHAFELDHWLLWSRRDCTWSWSLAPIDGEHTRLVTRLRVRYRPTLRGVRDVLFFELAEFPLAHRTLVGIRRRAEALATVRRAREHPDVAGSRIDELMPAWDARMLVAADIPRPPETVFAALREIRLADLPLLGSLLRLRAPSREALGRTPVFEGMRRVREVYLEQSANEIIQAGVGPLWSLRSPFVPVDSARTVRQHDARHAAFVVSYRVEPRDGASRLVCETRVAKPVEPRAGRMFAVYWPTTGRLGDWVWERSLVAAVRRLALRAG</sequence>
<organism evidence="1 2">
    <name type="scientific">Gandjariella thermophila</name>
    <dbReference type="NCBI Taxonomy" id="1931992"/>
    <lineage>
        <taxon>Bacteria</taxon>
        <taxon>Bacillati</taxon>
        <taxon>Actinomycetota</taxon>
        <taxon>Actinomycetes</taxon>
        <taxon>Pseudonocardiales</taxon>
        <taxon>Pseudonocardiaceae</taxon>
        <taxon>Gandjariella</taxon>
    </lineage>
</organism>
<reference evidence="2" key="1">
    <citation type="submission" date="2019-04" db="EMBL/GenBank/DDBJ databases">
        <title>Draft genome sequence of Pseudonocardiaceae bacterium SL3-2-4.</title>
        <authorList>
            <person name="Ningsih F."/>
            <person name="Yokota A."/>
            <person name="Sakai Y."/>
            <person name="Nanatani K."/>
            <person name="Yabe S."/>
            <person name="Oetari A."/>
            <person name="Sjamsuridzal W."/>
        </authorList>
    </citation>
    <scope>NUCLEOTIDE SEQUENCE [LARGE SCALE GENOMIC DNA]</scope>
    <source>
        <strain evidence="2">SL3-2-4</strain>
    </source>
</reference>
<dbReference type="OrthoDB" id="3255669at2"/>
<evidence type="ECO:0000313" key="2">
    <source>
        <dbReference type="Proteomes" id="UP000298860"/>
    </source>
</evidence>
<protein>
    <recommendedName>
        <fullName evidence="3">SRPBCC family protein</fullName>
    </recommendedName>
</protein>